<feature type="domain" description="RNase H type-1" evidence="2">
    <location>
        <begin position="4"/>
        <end position="58"/>
    </location>
</feature>
<evidence type="ECO:0000259" key="2">
    <source>
        <dbReference type="Pfam" id="PF13456"/>
    </source>
</evidence>
<dbReference type="AlphaFoldDB" id="A0ABD2ZNR2"/>
<feature type="compositionally biased region" description="Basic and acidic residues" evidence="1">
    <location>
        <begin position="1"/>
        <end position="11"/>
    </location>
</feature>
<feature type="region of interest" description="Disordered" evidence="1">
    <location>
        <begin position="1"/>
        <end position="26"/>
    </location>
</feature>
<dbReference type="Pfam" id="PF13456">
    <property type="entry name" value="RVT_3"/>
    <property type="match status" value="1"/>
</dbReference>
<keyword evidence="4" id="KW-1185">Reference proteome</keyword>
<dbReference type="Proteomes" id="UP001630127">
    <property type="component" value="Unassembled WGS sequence"/>
</dbReference>
<dbReference type="EMBL" id="JBJUIK010000008">
    <property type="protein sequence ID" value="KAL3520087.1"/>
    <property type="molecule type" value="Genomic_DNA"/>
</dbReference>
<evidence type="ECO:0000256" key="1">
    <source>
        <dbReference type="SAM" id="MobiDB-lite"/>
    </source>
</evidence>
<comment type="caution">
    <text evidence="3">The sequence shown here is derived from an EMBL/GenBank/DDBJ whole genome shotgun (WGS) entry which is preliminary data.</text>
</comment>
<reference evidence="3 4" key="1">
    <citation type="submission" date="2024-11" db="EMBL/GenBank/DDBJ databases">
        <title>A near-complete genome assembly of Cinchona calisaya.</title>
        <authorList>
            <person name="Lian D.C."/>
            <person name="Zhao X.W."/>
            <person name="Wei L."/>
        </authorList>
    </citation>
    <scope>NUCLEOTIDE SEQUENCE [LARGE SCALE GENOMIC DNA]</scope>
    <source>
        <tissue evidence="3">Nenye</tissue>
    </source>
</reference>
<organism evidence="3 4">
    <name type="scientific">Cinchona calisaya</name>
    <dbReference type="NCBI Taxonomy" id="153742"/>
    <lineage>
        <taxon>Eukaryota</taxon>
        <taxon>Viridiplantae</taxon>
        <taxon>Streptophyta</taxon>
        <taxon>Embryophyta</taxon>
        <taxon>Tracheophyta</taxon>
        <taxon>Spermatophyta</taxon>
        <taxon>Magnoliopsida</taxon>
        <taxon>eudicotyledons</taxon>
        <taxon>Gunneridae</taxon>
        <taxon>Pentapetalae</taxon>
        <taxon>asterids</taxon>
        <taxon>lamiids</taxon>
        <taxon>Gentianales</taxon>
        <taxon>Rubiaceae</taxon>
        <taxon>Cinchonoideae</taxon>
        <taxon>Cinchoneae</taxon>
        <taxon>Cinchona</taxon>
    </lineage>
</organism>
<evidence type="ECO:0000313" key="3">
    <source>
        <dbReference type="EMBL" id="KAL3520087.1"/>
    </source>
</evidence>
<dbReference type="InterPro" id="IPR002156">
    <property type="entry name" value="RNaseH_domain"/>
</dbReference>
<accession>A0ABD2ZNR2</accession>
<gene>
    <name evidence="3" type="ORF">ACH5RR_018236</name>
</gene>
<name>A0ABD2ZNR2_9GENT</name>
<protein>
    <recommendedName>
        <fullName evidence="2">RNase H type-1 domain-containing protein</fullName>
    </recommendedName>
</protein>
<proteinExistence type="predicted"/>
<evidence type="ECO:0000313" key="4">
    <source>
        <dbReference type="Proteomes" id="UP001630127"/>
    </source>
</evidence>
<sequence>MAQDGKCKDTRCGGLGGVVRDGNGQSEAASELKVDNVISPEHAEMLLTKMAVEFCVELYLEGDNIIG</sequence>